<dbReference type="AlphaFoldDB" id="A0AAV8DGZ0"/>
<evidence type="ECO:0000313" key="2">
    <source>
        <dbReference type="EMBL" id="KAJ4765858.1"/>
    </source>
</evidence>
<evidence type="ECO:0000256" key="1">
    <source>
        <dbReference type="ARBA" id="ARBA00008668"/>
    </source>
</evidence>
<dbReference type="PANTHER" id="PTHR22835:SF659">
    <property type="entry name" value="GDSL LIPASE_ACYLHYDROLASE, PUTATIVE (AFU_ORTHOLOGUE AFUA_2G00510)-RELATED"/>
    <property type="match status" value="1"/>
</dbReference>
<name>A0AAV8DGZ0_9POAL</name>
<organism evidence="2 3">
    <name type="scientific">Rhynchospora pubera</name>
    <dbReference type="NCBI Taxonomy" id="906938"/>
    <lineage>
        <taxon>Eukaryota</taxon>
        <taxon>Viridiplantae</taxon>
        <taxon>Streptophyta</taxon>
        <taxon>Embryophyta</taxon>
        <taxon>Tracheophyta</taxon>
        <taxon>Spermatophyta</taxon>
        <taxon>Magnoliopsida</taxon>
        <taxon>Liliopsida</taxon>
        <taxon>Poales</taxon>
        <taxon>Cyperaceae</taxon>
        <taxon>Cyperoideae</taxon>
        <taxon>Rhynchosporeae</taxon>
        <taxon>Rhynchospora</taxon>
    </lineage>
</organism>
<protein>
    <submittedName>
        <fullName evidence="2">GDSL esterase/lipase</fullName>
    </submittedName>
</protein>
<dbReference type="InterPro" id="IPR036514">
    <property type="entry name" value="SGNH_hydro_sf"/>
</dbReference>
<accession>A0AAV8DGZ0</accession>
<sequence>MMSYSSAIIQTIARTIKELIDQGAKTVVVAGNIPIGCLPVYLIINGKSKDIYKPIIDFIRFPQRYGFTSKPLVVCCGTSHEFNWPGGEYNWDLLRQCGTPNVTACQNPSTYVNWDGRCFTEATNRYVANSWLKGPYADPPILDAHTN</sequence>
<dbReference type="PANTHER" id="PTHR22835">
    <property type="entry name" value="ZINC FINGER FYVE DOMAIN CONTAINING PROTEIN"/>
    <property type="match status" value="1"/>
</dbReference>
<keyword evidence="3" id="KW-1185">Reference proteome</keyword>
<gene>
    <name evidence="2" type="ORF">LUZ62_076233</name>
</gene>
<comment type="similarity">
    <text evidence="1">Belongs to the 'GDSL' lipolytic enzyme family.</text>
</comment>
<evidence type="ECO:0000313" key="3">
    <source>
        <dbReference type="Proteomes" id="UP001140206"/>
    </source>
</evidence>
<dbReference type="EMBL" id="JAMFTS010000004">
    <property type="protein sequence ID" value="KAJ4765858.1"/>
    <property type="molecule type" value="Genomic_DNA"/>
</dbReference>
<comment type="caution">
    <text evidence="2">The sequence shown here is derived from an EMBL/GenBank/DDBJ whole genome shotgun (WGS) entry which is preliminary data.</text>
</comment>
<dbReference type="Proteomes" id="UP001140206">
    <property type="component" value="Chromosome 4"/>
</dbReference>
<dbReference type="Gene3D" id="3.40.50.1110">
    <property type="entry name" value="SGNH hydrolase"/>
    <property type="match status" value="1"/>
</dbReference>
<reference evidence="2" key="1">
    <citation type="submission" date="2022-08" db="EMBL/GenBank/DDBJ databases">
        <authorList>
            <person name="Marques A."/>
        </authorList>
    </citation>
    <scope>NUCLEOTIDE SEQUENCE</scope>
    <source>
        <strain evidence="2">RhyPub2mFocal</strain>
        <tissue evidence="2">Leaves</tissue>
    </source>
</reference>
<proteinExistence type="inferred from homology"/>